<sequence length="109" mass="12701">MAVNVYVDVLQGAHVGRTNRELAKRKNYQMVRQKVRGKNRKRSFRDQQLSLKKYLLKQSGKRIAIIHPWGFEKLPKEKLGFVRASYTFIDGNRGNMDIRRCGIAHVNTT</sequence>
<dbReference type="WBParaSite" id="PEQ_0000500601-mRNA-1">
    <property type="protein sequence ID" value="PEQ_0000500601-mRNA-1"/>
    <property type="gene ID" value="PEQ_0000500601"/>
</dbReference>
<evidence type="ECO:0000313" key="3">
    <source>
        <dbReference type="WBParaSite" id="PEQ_0000500601-mRNA-1"/>
    </source>
</evidence>
<organism evidence="2 3">
    <name type="scientific">Parascaris equorum</name>
    <name type="common">Equine roundworm</name>
    <dbReference type="NCBI Taxonomy" id="6256"/>
    <lineage>
        <taxon>Eukaryota</taxon>
        <taxon>Metazoa</taxon>
        <taxon>Ecdysozoa</taxon>
        <taxon>Nematoda</taxon>
        <taxon>Chromadorea</taxon>
        <taxon>Rhabditida</taxon>
        <taxon>Spirurina</taxon>
        <taxon>Ascaridomorpha</taxon>
        <taxon>Ascaridoidea</taxon>
        <taxon>Ascarididae</taxon>
        <taxon>Parascaris</taxon>
    </lineage>
</organism>
<feature type="domain" description="SDA1 C-terminal" evidence="1">
    <location>
        <begin position="16"/>
        <end position="59"/>
    </location>
</feature>
<protein>
    <recommendedName>
        <fullName evidence="1">SDA1 C-terminal domain-containing protein</fullName>
    </recommendedName>
</protein>
<dbReference type="InterPro" id="IPR048292">
    <property type="entry name" value="SDA1_C"/>
</dbReference>
<dbReference type="AlphaFoldDB" id="A0A914REE8"/>
<evidence type="ECO:0000313" key="2">
    <source>
        <dbReference type="Proteomes" id="UP000887564"/>
    </source>
</evidence>
<name>A0A914REE8_PAREQ</name>
<reference evidence="3" key="1">
    <citation type="submission" date="2022-11" db="UniProtKB">
        <authorList>
            <consortium name="WormBaseParasite"/>
        </authorList>
    </citation>
    <scope>IDENTIFICATION</scope>
</reference>
<accession>A0A914REE8</accession>
<keyword evidence="2" id="KW-1185">Reference proteome</keyword>
<dbReference type="Proteomes" id="UP000887564">
    <property type="component" value="Unplaced"/>
</dbReference>
<evidence type="ECO:0000259" key="1">
    <source>
        <dbReference type="Pfam" id="PF21638"/>
    </source>
</evidence>
<proteinExistence type="predicted"/>
<dbReference type="Pfam" id="PF21638">
    <property type="entry name" value="SDA1_C"/>
    <property type="match status" value="1"/>
</dbReference>